<name>A0A9W7TD03_TRIRA</name>
<dbReference type="InterPro" id="IPR027417">
    <property type="entry name" value="P-loop_NTPase"/>
</dbReference>
<dbReference type="GO" id="GO:0005525">
    <property type="term" value="F:GTP binding"/>
    <property type="evidence" value="ECO:0007669"/>
    <property type="project" value="UniProtKB-KW"/>
</dbReference>
<organism evidence="5 6">
    <name type="scientific">Triplophysa rosa</name>
    <name type="common">Cave loach</name>
    <dbReference type="NCBI Taxonomy" id="992332"/>
    <lineage>
        <taxon>Eukaryota</taxon>
        <taxon>Metazoa</taxon>
        <taxon>Chordata</taxon>
        <taxon>Craniata</taxon>
        <taxon>Vertebrata</taxon>
        <taxon>Euteleostomi</taxon>
        <taxon>Actinopterygii</taxon>
        <taxon>Neopterygii</taxon>
        <taxon>Teleostei</taxon>
        <taxon>Ostariophysi</taxon>
        <taxon>Cypriniformes</taxon>
        <taxon>Nemacheilidae</taxon>
        <taxon>Triplophysa</taxon>
    </lineage>
</organism>
<dbReference type="InterPro" id="IPR006703">
    <property type="entry name" value="G_AIG1"/>
</dbReference>
<reference evidence="5" key="1">
    <citation type="submission" date="2021-02" db="EMBL/GenBank/DDBJ databases">
        <title>Comparative genomics reveals that relaxation of natural selection precedes convergent phenotypic evolution of cavefish.</title>
        <authorList>
            <person name="Peng Z."/>
        </authorList>
    </citation>
    <scope>NUCLEOTIDE SEQUENCE</scope>
    <source>
        <tissue evidence="5">Muscle</tissue>
    </source>
</reference>
<comment type="similarity">
    <text evidence="1">Belongs to the TRAFAC class TrmE-Era-EngA-EngB-Septin-like GTPase superfamily. AIG1/Toc34/Toc159-like paraseptin GTPase family. IAN subfamily.</text>
</comment>
<accession>A0A9W7TD03</accession>
<gene>
    <name evidence="5" type="ORF">IRJ41_004532</name>
</gene>
<keyword evidence="3" id="KW-0342">GTP-binding</keyword>
<keyword evidence="2" id="KW-0547">Nucleotide-binding</keyword>
<dbReference type="Gene3D" id="3.40.50.300">
    <property type="entry name" value="P-loop containing nucleotide triphosphate hydrolases"/>
    <property type="match status" value="1"/>
</dbReference>
<evidence type="ECO:0000256" key="2">
    <source>
        <dbReference type="ARBA" id="ARBA00022741"/>
    </source>
</evidence>
<protein>
    <submittedName>
        <fullName evidence="5">GTPase IMAP family member 2-like</fullName>
    </submittedName>
</protein>
<feature type="domain" description="AIG1-type G" evidence="4">
    <location>
        <begin position="7"/>
        <end position="122"/>
    </location>
</feature>
<evidence type="ECO:0000256" key="1">
    <source>
        <dbReference type="ARBA" id="ARBA00008535"/>
    </source>
</evidence>
<comment type="caution">
    <text evidence="5">The sequence shown here is derived from an EMBL/GenBank/DDBJ whole genome shotgun (WGS) entry which is preliminary data.</text>
</comment>
<dbReference type="Proteomes" id="UP001059041">
    <property type="component" value="Linkage Group LG20"/>
</dbReference>
<evidence type="ECO:0000313" key="5">
    <source>
        <dbReference type="EMBL" id="KAI7794930.1"/>
    </source>
</evidence>
<sequence length="203" mass="23836">MDDEVHKQSGPRVFLLVMDLSSSFTDEDRISFEEHTSLFGERIWSHTLLISTHELTSSQKHKCVKEQGDDDDDVQQILQKCAGRYHVLDIDNKENGVQELLMKMDGVVAANNNMYFDPCQDQLIEILRKRDENKTNAQARKRTMEDKRKLLRKTHDENLTELIKLIKREVGRWEVIEMDEFLNISQNSETLCDDKVLGWQLWI</sequence>
<dbReference type="Pfam" id="PF04548">
    <property type="entry name" value="AIG1"/>
    <property type="match status" value="1"/>
</dbReference>
<dbReference type="EMBL" id="JAFHDT010000020">
    <property type="protein sequence ID" value="KAI7794930.1"/>
    <property type="molecule type" value="Genomic_DNA"/>
</dbReference>
<evidence type="ECO:0000259" key="4">
    <source>
        <dbReference type="Pfam" id="PF04548"/>
    </source>
</evidence>
<dbReference type="AlphaFoldDB" id="A0A9W7TD03"/>
<dbReference type="PANTHER" id="PTHR10903">
    <property type="entry name" value="GTPASE, IMAP FAMILY MEMBER-RELATED"/>
    <property type="match status" value="1"/>
</dbReference>
<dbReference type="InterPro" id="IPR045058">
    <property type="entry name" value="GIMA/IAN/Toc"/>
</dbReference>
<dbReference type="PANTHER" id="PTHR10903:SF170">
    <property type="entry name" value="GTPASE IMAP FAMILY MEMBER 7"/>
    <property type="match status" value="1"/>
</dbReference>
<keyword evidence="6" id="KW-1185">Reference proteome</keyword>
<evidence type="ECO:0000313" key="6">
    <source>
        <dbReference type="Proteomes" id="UP001059041"/>
    </source>
</evidence>
<proteinExistence type="inferred from homology"/>
<evidence type="ECO:0000256" key="3">
    <source>
        <dbReference type="ARBA" id="ARBA00023134"/>
    </source>
</evidence>